<dbReference type="Gene3D" id="1.10.510.10">
    <property type="entry name" value="Transferase(Phosphotransferase) domain 1"/>
    <property type="match status" value="1"/>
</dbReference>
<dbReference type="InterPro" id="IPR000719">
    <property type="entry name" value="Prot_kinase_dom"/>
</dbReference>
<organism evidence="2 3">
    <name type="scientific">Streptomyces lydicus</name>
    <dbReference type="NCBI Taxonomy" id="47763"/>
    <lineage>
        <taxon>Bacteria</taxon>
        <taxon>Bacillati</taxon>
        <taxon>Actinomycetota</taxon>
        <taxon>Actinomycetes</taxon>
        <taxon>Kitasatosporales</taxon>
        <taxon>Streptomycetaceae</taxon>
        <taxon>Streptomyces</taxon>
    </lineage>
</organism>
<dbReference type="OrthoDB" id="2988131at2"/>
<dbReference type="Proteomes" id="UP000094094">
    <property type="component" value="Chromosome"/>
</dbReference>
<sequence>MPSSGPFELPNHVQSIVRPLSKRLVVNRRGSTVWDVQTAAGRFAVKLGYRSQTHAWTALAPAREAAVLRQLIGPDGIHCGEWEEGTWSAQPWHEGQSLFTLWEPHRQAGGQAAPNLAEALSCALALADLHDAGWVHGDVQPNHFVIGPTRTTLIDLALAQGGAVPKSFDFSYRGCLVHYEAPEISQSVLETGTAVPTVEADVYALGASFFISATGWRHVSYPDDASREDQRQAIVVQPHRRITVPGSLGKLIEQMMRRNPADRPTSEEVCAELRRAFPG</sequence>
<dbReference type="GO" id="GO:0005524">
    <property type="term" value="F:ATP binding"/>
    <property type="evidence" value="ECO:0007669"/>
    <property type="project" value="InterPro"/>
</dbReference>
<dbReference type="PROSITE" id="PS50011">
    <property type="entry name" value="PROTEIN_KINASE_DOM"/>
    <property type="match status" value="1"/>
</dbReference>
<gene>
    <name evidence="2" type="ORF">SL103_10095</name>
</gene>
<keyword evidence="3" id="KW-1185">Reference proteome</keyword>
<dbReference type="Pfam" id="PF00069">
    <property type="entry name" value="Pkinase"/>
    <property type="match status" value="1"/>
</dbReference>
<accession>A0A1D7VWB9</accession>
<keyword evidence="2" id="KW-0808">Transferase</keyword>
<evidence type="ECO:0000313" key="3">
    <source>
        <dbReference type="Proteomes" id="UP000094094"/>
    </source>
</evidence>
<dbReference type="EMBL" id="CP017157">
    <property type="protein sequence ID" value="AOP51109.1"/>
    <property type="molecule type" value="Genomic_DNA"/>
</dbReference>
<evidence type="ECO:0000259" key="1">
    <source>
        <dbReference type="PROSITE" id="PS50011"/>
    </source>
</evidence>
<dbReference type="GO" id="GO:0004672">
    <property type="term" value="F:protein kinase activity"/>
    <property type="evidence" value="ECO:0007669"/>
    <property type="project" value="InterPro"/>
</dbReference>
<keyword evidence="2" id="KW-0418">Kinase</keyword>
<proteinExistence type="predicted"/>
<evidence type="ECO:0000313" key="2">
    <source>
        <dbReference type="EMBL" id="AOP51109.1"/>
    </source>
</evidence>
<dbReference type="AlphaFoldDB" id="A0A1D7VWB9"/>
<dbReference type="SMART" id="SM00220">
    <property type="entry name" value="S_TKc"/>
    <property type="match status" value="1"/>
</dbReference>
<dbReference type="InterPro" id="IPR011009">
    <property type="entry name" value="Kinase-like_dom_sf"/>
</dbReference>
<reference evidence="2 3" key="1">
    <citation type="submission" date="2016-09" db="EMBL/GenBank/DDBJ databases">
        <title>Complete genome sequencing of Streptomyces lydicus 103 and metabolic pathways analysis of antibiotic biosynthesis.</title>
        <authorList>
            <person name="Jia N."/>
            <person name="Ding M.-Z."/>
            <person name="Gao F."/>
            <person name="Yuan Y.-J."/>
        </authorList>
    </citation>
    <scope>NUCLEOTIDE SEQUENCE [LARGE SCALE GENOMIC DNA]</scope>
    <source>
        <strain evidence="2 3">103</strain>
    </source>
</reference>
<feature type="domain" description="Protein kinase" evidence="1">
    <location>
        <begin position="1"/>
        <end position="277"/>
    </location>
</feature>
<dbReference type="SUPFAM" id="SSF56112">
    <property type="entry name" value="Protein kinase-like (PK-like)"/>
    <property type="match status" value="1"/>
</dbReference>
<name>A0A1D7VWB9_9ACTN</name>
<protein>
    <submittedName>
        <fullName evidence="2">Protein kinase</fullName>
    </submittedName>
</protein>
<dbReference type="KEGG" id="slc:SL103_10095"/>